<accession>A0ABS1BS63</accession>
<evidence type="ECO:0000313" key="2">
    <source>
        <dbReference type="EMBL" id="MBK0396109.1"/>
    </source>
</evidence>
<feature type="signal peptide" evidence="1">
    <location>
        <begin position="1"/>
        <end position="20"/>
    </location>
</feature>
<dbReference type="EMBL" id="JAEHNZ010000002">
    <property type="protein sequence ID" value="MBK0396109.1"/>
    <property type="molecule type" value="Genomic_DNA"/>
</dbReference>
<name>A0ABS1BS63_9NEIS</name>
<protein>
    <submittedName>
        <fullName evidence="2">Uncharacterized protein</fullName>
    </submittedName>
</protein>
<keyword evidence="1" id="KW-0732">Signal</keyword>
<dbReference type="RefSeq" id="WP_200522283.1">
    <property type="nucleotide sequence ID" value="NZ_JAEHNZ010000002.1"/>
</dbReference>
<proteinExistence type="predicted"/>
<organism evidence="2 3">
    <name type="scientific">Kingella bonacorsii</name>
    <dbReference type="NCBI Taxonomy" id="2796361"/>
    <lineage>
        <taxon>Bacteria</taxon>
        <taxon>Pseudomonadati</taxon>
        <taxon>Pseudomonadota</taxon>
        <taxon>Betaproteobacteria</taxon>
        <taxon>Neisseriales</taxon>
        <taxon>Neisseriaceae</taxon>
        <taxon>Kingella</taxon>
    </lineage>
</organism>
<gene>
    <name evidence="2" type="ORF">JDW22_05835</name>
</gene>
<evidence type="ECO:0000313" key="3">
    <source>
        <dbReference type="Proteomes" id="UP000614058"/>
    </source>
</evidence>
<keyword evidence="3" id="KW-1185">Reference proteome</keyword>
<comment type="caution">
    <text evidence="2">The sequence shown here is derived from an EMBL/GenBank/DDBJ whole genome shotgun (WGS) entry which is preliminary data.</text>
</comment>
<sequence length="123" mass="13334">MKKLLTAAALTLSLAAYAQADTPMVGNDTDAYGCKPSTGASYSFLLKKCVQVFDVAQIKLTDPNNDTLAIYGIQSANKARVELFGADIAENTILRKTQHGYASADGKIRLQKSKRGWKLHQAK</sequence>
<dbReference type="Proteomes" id="UP000614058">
    <property type="component" value="Unassembled WGS sequence"/>
</dbReference>
<reference evidence="2 3" key="1">
    <citation type="journal article" date="2021" name="Pathogens">
        <title>Isolation and Characterization of Kingella bonacorsii sp. nov., A Novel Kingella Species Detected in a Stable Periodontitis Subject.</title>
        <authorList>
            <person name="Antezack A."/>
            <person name="Boxberger M."/>
            <person name="Rolland C."/>
            <person name="Monnet-Corti V."/>
            <person name="La Scola B."/>
        </authorList>
    </citation>
    <scope>NUCLEOTIDE SEQUENCE [LARGE SCALE GENOMIC DNA]</scope>
    <source>
        <strain evidence="2 3">Marseille-Q4569</strain>
    </source>
</reference>
<feature type="chain" id="PRO_5045598200" evidence="1">
    <location>
        <begin position="21"/>
        <end position="123"/>
    </location>
</feature>
<evidence type="ECO:0000256" key="1">
    <source>
        <dbReference type="SAM" id="SignalP"/>
    </source>
</evidence>